<feature type="transmembrane region" description="Helical" evidence="3">
    <location>
        <begin position="261"/>
        <end position="277"/>
    </location>
</feature>
<evidence type="ECO:0000259" key="4">
    <source>
        <dbReference type="Pfam" id="PF00892"/>
    </source>
</evidence>
<feature type="transmembrane region" description="Helical" evidence="3">
    <location>
        <begin position="174"/>
        <end position="195"/>
    </location>
</feature>
<dbReference type="SUPFAM" id="SSF103481">
    <property type="entry name" value="Multidrug resistance efflux transporter EmrE"/>
    <property type="match status" value="2"/>
</dbReference>
<comment type="caution">
    <text evidence="5">The sequence shown here is derived from an EMBL/GenBank/DDBJ whole genome shotgun (WGS) entry which is preliminary data.</text>
</comment>
<feature type="transmembrane region" description="Helical" evidence="3">
    <location>
        <begin position="60"/>
        <end position="78"/>
    </location>
</feature>
<sequence length="300" mass="32412">MILAGGASFGLLASVVNIGFALGHRVPEITGSQQLFGAIITWLIALLNRRHWQKISIKTGLALMAVGSLSGLTGFFYYSSMARSSVSVGIVLLFQFTWIGTLYEWLFERRRPHPVTCLLLGMLLLGTVLAANLFAASQQPLSLSGVIYGLLAAFTFAGYLYASGKVATEISPWLRSPLMVTGSCLLILLLFPPVYLTPENLGAGLGWLGLVTALLGAVIPQICFAAGTPYLKAGVVTILSSVELPVAVLAAWLFLKEPVRPQQWLGVVLILAAIMLSESQWFQKKKGLISPGRPIRRNRK</sequence>
<dbReference type="EMBL" id="LZRT01000104">
    <property type="protein sequence ID" value="OUM85405.1"/>
    <property type="molecule type" value="Genomic_DNA"/>
</dbReference>
<keyword evidence="3" id="KW-0472">Membrane</keyword>
<feature type="transmembrane region" description="Helical" evidence="3">
    <location>
        <begin position="31"/>
        <end position="48"/>
    </location>
</feature>
<gene>
    <name evidence="5" type="ORF">BAA01_03110</name>
</gene>
<dbReference type="Pfam" id="PF00892">
    <property type="entry name" value="EamA"/>
    <property type="match status" value="1"/>
</dbReference>
<comment type="similarity">
    <text evidence="2">Belongs to the EamA transporter family.</text>
</comment>
<evidence type="ECO:0000313" key="5">
    <source>
        <dbReference type="EMBL" id="OUM85405.1"/>
    </source>
</evidence>
<feature type="transmembrane region" description="Helical" evidence="3">
    <location>
        <begin position="141"/>
        <end position="162"/>
    </location>
</feature>
<feature type="transmembrane region" description="Helical" evidence="3">
    <location>
        <begin position="84"/>
        <end position="103"/>
    </location>
</feature>
<name>A0A1Y3PDH8_9BACI</name>
<feature type="transmembrane region" description="Helical" evidence="3">
    <location>
        <begin position="207"/>
        <end position="226"/>
    </location>
</feature>
<evidence type="ECO:0000313" key="6">
    <source>
        <dbReference type="Proteomes" id="UP000196475"/>
    </source>
</evidence>
<keyword evidence="3" id="KW-1133">Transmembrane helix</keyword>
<keyword evidence="3" id="KW-0812">Transmembrane</keyword>
<evidence type="ECO:0000256" key="1">
    <source>
        <dbReference type="ARBA" id="ARBA00004127"/>
    </source>
</evidence>
<dbReference type="PANTHER" id="PTHR22911">
    <property type="entry name" value="ACYL-MALONYL CONDENSING ENZYME-RELATED"/>
    <property type="match status" value="1"/>
</dbReference>
<dbReference type="Gene3D" id="1.10.3730.20">
    <property type="match status" value="1"/>
</dbReference>
<dbReference type="GO" id="GO:0016020">
    <property type="term" value="C:membrane"/>
    <property type="evidence" value="ECO:0007669"/>
    <property type="project" value="InterPro"/>
</dbReference>
<comment type="subcellular location">
    <subcellularLocation>
        <location evidence="1">Endomembrane system</location>
        <topology evidence="1">Multi-pass membrane protein</topology>
    </subcellularLocation>
</comment>
<proteinExistence type="inferred from homology"/>
<dbReference type="AlphaFoldDB" id="A0A1Y3PDH8"/>
<protein>
    <recommendedName>
        <fullName evidence="4">EamA domain-containing protein</fullName>
    </recommendedName>
</protein>
<feature type="transmembrane region" description="Helical" evidence="3">
    <location>
        <begin position="115"/>
        <end position="135"/>
    </location>
</feature>
<accession>A0A1Y3PDH8</accession>
<reference evidence="6" key="1">
    <citation type="submission" date="2016-06" db="EMBL/GenBank/DDBJ databases">
        <authorList>
            <person name="Nascimento L."/>
            <person name="Pereira R.V."/>
            <person name="Martins L.F."/>
            <person name="Quaggio R.B."/>
            <person name="Silva A.M."/>
            <person name="Setubal J.C."/>
        </authorList>
    </citation>
    <scope>NUCLEOTIDE SEQUENCE [LARGE SCALE GENOMIC DNA]</scope>
</reference>
<dbReference type="InterPro" id="IPR037185">
    <property type="entry name" value="EmrE-like"/>
</dbReference>
<evidence type="ECO:0000256" key="2">
    <source>
        <dbReference type="ARBA" id="ARBA00007362"/>
    </source>
</evidence>
<organism evidence="5 6">
    <name type="scientific">Bacillus thermozeamaize</name>
    <dbReference type="NCBI Taxonomy" id="230954"/>
    <lineage>
        <taxon>Bacteria</taxon>
        <taxon>Bacillati</taxon>
        <taxon>Bacillota</taxon>
        <taxon>Bacilli</taxon>
        <taxon>Bacillales</taxon>
        <taxon>Bacillaceae</taxon>
        <taxon>Bacillus</taxon>
    </lineage>
</organism>
<dbReference type="InterPro" id="IPR000620">
    <property type="entry name" value="EamA_dom"/>
</dbReference>
<feature type="domain" description="EamA" evidence="4">
    <location>
        <begin position="144"/>
        <end position="276"/>
    </location>
</feature>
<dbReference type="Proteomes" id="UP000196475">
    <property type="component" value="Unassembled WGS sequence"/>
</dbReference>
<evidence type="ECO:0000256" key="3">
    <source>
        <dbReference type="SAM" id="Phobius"/>
    </source>
</evidence>
<feature type="transmembrane region" description="Helical" evidence="3">
    <location>
        <begin position="233"/>
        <end position="255"/>
    </location>
</feature>
<dbReference type="PANTHER" id="PTHR22911:SF137">
    <property type="entry name" value="SOLUTE CARRIER FAMILY 35 MEMBER G2-RELATED"/>
    <property type="match status" value="1"/>
</dbReference>